<accession>A0ABS1GIF9</accession>
<dbReference type="Gene3D" id="1.25.60.10">
    <property type="entry name" value="MgtE N-terminal domain-like"/>
    <property type="match status" value="1"/>
</dbReference>
<dbReference type="InterPro" id="IPR006667">
    <property type="entry name" value="SLC41_membr_dom"/>
</dbReference>
<dbReference type="InterPro" id="IPR000644">
    <property type="entry name" value="CBS_dom"/>
</dbReference>
<feature type="domain" description="CBS" evidence="10">
    <location>
        <begin position="205"/>
        <end position="261"/>
    </location>
</feature>
<keyword evidence="8" id="KW-0129">CBS domain</keyword>
<keyword evidence="3 9" id="KW-0813">Transport</keyword>
<comment type="subcellular location">
    <subcellularLocation>
        <location evidence="9">Cell membrane</location>
        <topology evidence="9">Multi-pass membrane protein</topology>
    </subcellularLocation>
    <subcellularLocation>
        <location evidence="1">Membrane</location>
        <topology evidence="1">Multi-pass membrane protein</topology>
    </subcellularLocation>
</comment>
<comment type="subunit">
    <text evidence="9">Homodimer.</text>
</comment>
<evidence type="ECO:0000256" key="3">
    <source>
        <dbReference type="ARBA" id="ARBA00022448"/>
    </source>
</evidence>
<evidence type="ECO:0000313" key="12">
    <source>
        <dbReference type="Proteomes" id="UP000772812"/>
    </source>
</evidence>
<organism evidence="11 12">
    <name type="scientific">Persephonella atlantica</name>
    <dbReference type="NCBI Taxonomy" id="2699429"/>
    <lineage>
        <taxon>Bacteria</taxon>
        <taxon>Pseudomonadati</taxon>
        <taxon>Aquificota</taxon>
        <taxon>Aquificia</taxon>
        <taxon>Aquificales</taxon>
        <taxon>Hydrogenothermaceae</taxon>
        <taxon>Persephonella</taxon>
    </lineage>
</organism>
<evidence type="ECO:0000256" key="2">
    <source>
        <dbReference type="ARBA" id="ARBA00009749"/>
    </source>
</evidence>
<proteinExistence type="inferred from homology"/>
<feature type="transmembrane region" description="Helical" evidence="9">
    <location>
        <begin position="366"/>
        <end position="386"/>
    </location>
</feature>
<keyword evidence="9" id="KW-0479">Metal-binding</keyword>
<dbReference type="SMART" id="SM00116">
    <property type="entry name" value="CBS"/>
    <property type="match status" value="2"/>
</dbReference>
<feature type="transmembrane region" description="Helical" evidence="9">
    <location>
        <begin position="438"/>
        <end position="455"/>
    </location>
</feature>
<evidence type="ECO:0000256" key="8">
    <source>
        <dbReference type="PROSITE-ProRule" id="PRU00703"/>
    </source>
</evidence>
<dbReference type="InterPro" id="IPR046342">
    <property type="entry name" value="CBS_dom_sf"/>
</dbReference>
<dbReference type="SMART" id="SM00924">
    <property type="entry name" value="MgtE_N"/>
    <property type="match status" value="1"/>
</dbReference>
<dbReference type="SUPFAM" id="SSF161093">
    <property type="entry name" value="MgtE membrane domain-like"/>
    <property type="match status" value="1"/>
</dbReference>
<protein>
    <recommendedName>
        <fullName evidence="9">Magnesium transporter MgtE</fullName>
    </recommendedName>
</protein>
<dbReference type="Proteomes" id="UP000772812">
    <property type="component" value="Unassembled WGS sequence"/>
</dbReference>
<sequence length="457" mass="51475">MLTPTLNVLKETFKRLLYKGNYRVLERILEKTHKGDLVAIFRYLSHQERVKIFQILMNIDIEKASDLLYDLDEDIQIEILRALPVKEAVRILITFSTGEISKIIDKLPVELQNAILEKLAEEEKEELQKFISYGEDSIAPLISEEYIAVEEEKTVEEVLNIIRSAPEDIEVIYIYVVDKKERLIGVVSIKEILTAPPNAQIKDIMTTDVISIRADATKSEAIDIFQRYDLLIIPVVDENDELIGVIYIDDILDAITEKTTEDFFKMAGAQEEELFYTNQILKTAKLRLPWLLVVVFGEMVSAFIISMFDFTIRQFLPIVFFLPLVAAVSGMISSQSAIITARGLSTGKITEYFKDFLNFLLREVKVALIIAFVVATVVGAISSLWLSTHIIGVVIGTALFLNVVIAAFTGGLLPYISLKVHKDPTVATGPITLTLNDILGILIYLGSATFFLEYLKV</sequence>
<dbReference type="PANTHER" id="PTHR43773">
    <property type="entry name" value="MAGNESIUM TRANSPORTER MGTE"/>
    <property type="match status" value="1"/>
</dbReference>
<evidence type="ECO:0000259" key="10">
    <source>
        <dbReference type="PROSITE" id="PS51371"/>
    </source>
</evidence>
<dbReference type="Pfam" id="PF01769">
    <property type="entry name" value="MgtE"/>
    <property type="match status" value="1"/>
</dbReference>
<dbReference type="Gene3D" id="3.10.580.10">
    <property type="entry name" value="CBS-domain"/>
    <property type="match status" value="1"/>
</dbReference>
<evidence type="ECO:0000256" key="1">
    <source>
        <dbReference type="ARBA" id="ARBA00004141"/>
    </source>
</evidence>
<dbReference type="PANTHER" id="PTHR43773:SF1">
    <property type="entry name" value="MAGNESIUM TRANSPORTER MGTE"/>
    <property type="match status" value="1"/>
</dbReference>
<dbReference type="SUPFAM" id="SSF158791">
    <property type="entry name" value="MgtE N-terminal domain-like"/>
    <property type="match status" value="1"/>
</dbReference>
<keyword evidence="9" id="KW-1003">Cell membrane</keyword>
<dbReference type="NCBIfam" id="TIGR00400">
    <property type="entry name" value="mgtE"/>
    <property type="match status" value="1"/>
</dbReference>
<evidence type="ECO:0000313" key="11">
    <source>
        <dbReference type="EMBL" id="MBK3332616.1"/>
    </source>
</evidence>
<dbReference type="SUPFAM" id="SSF54631">
    <property type="entry name" value="CBS-domain pair"/>
    <property type="match status" value="1"/>
</dbReference>
<dbReference type="InterPro" id="IPR006669">
    <property type="entry name" value="MgtE_transporter"/>
</dbReference>
<dbReference type="InterPro" id="IPR036739">
    <property type="entry name" value="SLC41_membr_dom_sf"/>
</dbReference>
<dbReference type="EMBL" id="JAACYA010000002">
    <property type="protein sequence ID" value="MBK3332616.1"/>
    <property type="molecule type" value="Genomic_DNA"/>
</dbReference>
<dbReference type="Pfam" id="PF03448">
    <property type="entry name" value="MgtE_N"/>
    <property type="match status" value="1"/>
</dbReference>
<evidence type="ECO:0000256" key="5">
    <source>
        <dbReference type="ARBA" id="ARBA00022842"/>
    </source>
</evidence>
<evidence type="ECO:0000256" key="4">
    <source>
        <dbReference type="ARBA" id="ARBA00022692"/>
    </source>
</evidence>
<evidence type="ECO:0000256" key="7">
    <source>
        <dbReference type="ARBA" id="ARBA00023136"/>
    </source>
</evidence>
<keyword evidence="4 9" id="KW-0812">Transmembrane</keyword>
<dbReference type="CDD" id="cd04606">
    <property type="entry name" value="CBS_pair_Mg_transporter"/>
    <property type="match status" value="1"/>
</dbReference>
<comment type="caution">
    <text evidence="11">The sequence shown here is derived from an EMBL/GenBank/DDBJ whole genome shotgun (WGS) entry which is preliminary data.</text>
</comment>
<keyword evidence="12" id="KW-1185">Reference proteome</keyword>
<evidence type="ECO:0000256" key="9">
    <source>
        <dbReference type="RuleBase" id="RU362011"/>
    </source>
</evidence>
<feature type="domain" description="CBS" evidence="10">
    <location>
        <begin position="142"/>
        <end position="204"/>
    </location>
</feature>
<dbReference type="PROSITE" id="PS51371">
    <property type="entry name" value="CBS"/>
    <property type="match status" value="2"/>
</dbReference>
<feature type="transmembrane region" description="Helical" evidence="9">
    <location>
        <begin position="393"/>
        <end position="418"/>
    </location>
</feature>
<evidence type="ECO:0000256" key="6">
    <source>
        <dbReference type="ARBA" id="ARBA00022989"/>
    </source>
</evidence>
<dbReference type="Pfam" id="PF00571">
    <property type="entry name" value="CBS"/>
    <property type="match status" value="2"/>
</dbReference>
<gene>
    <name evidence="11" type="primary">mgtE</name>
    <name evidence="11" type="ORF">GWK41_06010</name>
</gene>
<comment type="similarity">
    <text evidence="2 9">Belongs to the SLC41A transporter family.</text>
</comment>
<keyword evidence="5 9" id="KW-0460">Magnesium</keyword>
<comment type="function">
    <text evidence="9">Acts as a magnesium transporter.</text>
</comment>
<dbReference type="RefSeq" id="WP_200674036.1">
    <property type="nucleotide sequence ID" value="NZ_JAACYA010000002.1"/>
</dbReference>
<dbReference type="InterPro" id="IPR006668">
    <property type="entry name" value="Mg_transptr_MgtE_intracell_dom"/>
</dbReference>
<keyword evidence="6 9" id="KW-1133">Transmembrane helix</keyword>
<dbReference type="InterPro" id="IPR038076">
    <property type="entry name" value="MgtE_N_sf"/>
</dbReference>
<reference evidence="11 12" key="1">
    <citation type="journal article" date="2021" name="Syst. Appl. Microbiol.">
        <title>Persephonella atlantica sp. nov.: How to adapt to physico-chemical gradients in high temperature hydrothermal habitats.</title>
        <authorList>
            <person name="Francois D.X."/>
            <person name="Godfroy A."/>
            <person name="Mathien C."/>
            <person name="Aube J."/>
            <person name="Cathalot C."/>
            <person name="Lesongeur F."/>
            <person name="L'Haridon S."/>
            <person name="Philippon X."/>
            <person name="Roussel E.G."/>
        </authorList>
    </citation>
    <scope>NUCLEOTIDE SEQUENCE [LARGE SCALE GENOMIC DNA]</scope>
    <source>
        <strain evidence="11 12">MO1340</strain>
    </source>
</reference>
<name>A0ABS1GIF9_9AQUI</name>
<keyword evidence="7 9" id="KW-0472">Membrane</keyword>
<feature type="transmembrane region" description="Helical" evidence="9">
    <location>
        <begin position="288"/>
        <end position="308"/>
    </location>
</feature>
<dbReference type="Gene3D" id="1.10.357.20">
    <property type="entry name" value="SLC41 divalent cation transporters, integral membrane domain"/>
    <property type="match status" value="1"/>
</dbReference>
<feature type="transmembrane region" description="Helical" evidence="9">
    <location>
        <begin position="315"/>
        <end position="338"/>
    </location>
</feature>